<dbReference type="AlphaFoldDB" id="A0A1E5XMD8"/>
<comment type="caution">
    <text evidence="1">The sequence shown here is derived from an EMBL/GenBank/DDBJ whole genome shotgun (WGS) entry which is preliminary data.</text>
</comment>
<dbReference type="SUPFAM" id="SSF103642">
    <property type="entry name" value="Sec-C motif"/>
    <property type="match status" value="1"/>
</dbReference>
<dbReference type="Gene3D" id="3.10.450.50">
    <property type="match status" value="1"/>
</dbReference>
<evidence type="ECO:0000313" key="2">
    <source>
        <dbReference type="Proteomes" id="UP000095463"/>
    </source>
</evidence>
<protein>
    <recommendedName>
        <fullName evidence="3">Zinc chelation protein SecC</fullName>
    </recommendedName>
</protein>
<name>A0A1E5XMD8_9HYPH</name>
<dbReference type="Proteomes" id="UP000095463">
    <property type="component" value="Unassembled WGS sequence"/>
</dbReference>
<dbReference type="Pfam" id="PF02810">
    <property type="entry name" value="SEC-C"/>
    <property type="match status" value="1"/>
</dbReference>
<accession>A0A1E5XMD8</accession>
<evidence type="ECO:0000313" key="1">
    <source>
        <dbReference type="EMBL" id="OEO29674.1"/>
    </source>
</evidence>
<evidence type="ECO:0008006" key="3">
    <source>
        <dbReference type="Google" id="ProtNLM"/>
    </source>
</evidence>
<keyword evidence="2" id="KW-1185">Reference proteome</keyword>
<sequence>MCAARYEEAAPALRDVLDRAADGAALSEDEAQLLFRGLYIIGGARDKQVWPALLRLLRRPRSELDPLLGDAVTAGLPGIVCGVFDGDADALFALIADRGIDEFVRHSLFCAAAFHAWEGGISAERMHGFLQRFYDERLAGDGDYTWIGWVEAIGWLGLRDLAPLVFRAWGDGRVDPTALERPDFEGDLVKAEAAPRDVARLKRAHLGYIDDIVEALEWTDRPEHEPASDGTLAGWSDRPALPVTNPYRGVGRNDPCPCGSGKKAKHCHLA</sequence>
<dbReference type="InterPro" id="IPR004027">
    <property type="entry name" value="SEC_C_motif"/>
</dbReference>
<reference evidence="1 2" key="1">
    <citation type="journal article" date="2015" name="Genome Announc.">
        <title>Genome Assemblies of Three Soil-Associated Devosia species: D. insulae, D. limi, and D. soli.</title>
        <authorList>
            <person name="Hassan Y.I."/>
            <person name="Lepp D."/>
            <person name="Zhou T."/>
        </authorList>
    </citation>
    <scope>NUCLEOTIDE SEQUENCE [LARGE SCALE GENOMIC DNA]</scope>
    <source>
        <strain evidence="1 2">DS-56</strain>
    </source>
</reference>
<dbReference type="EMBL" id="LAJE02000268">
    <property type="protein sequence ID" value="OEO29674.1"/>
    <property type="molecule type" value="Genomic_DNA"/>
</dbReference>
<dbReference type="Pfam" id="PF06685">
    <property type="entry name" value="DUF1186"/>
    <property type="match status" value="1"/>
</dbReference>
<proteinExistence type="predicted"/>
<gene>
    <name evidence="1" type="ORF">VW23_001935</name>
</gene>
<dbReference type="InterPro" id="IPR010602">
    <property type="entry name" value="DUF1186"/>
</dbReference>
<organism evidence="1 2">
    <name type="scientific">Devosia insulae DS-56</name>
    <dbReference type="NCBI Taxonomy" id="1116389"/>
    <lineage>
        <taxon>Bacteria</taxon>
        <taxon>Pseudomonadati</taxon>
        <taxon>Pseudomonadota</taxon>
        <taxon>Alphaproteobacteria</taxon>
        <taxon>Hyphomicrobiales</taxon>
        <taxon>Devosiaceae</taxon>
        <taxon>Devosia</taxon>
    </lineage>
</organism>